<evidence type="ECO:0000313" key="3">
    <source>
        <dbReference type="Proteomes" id="UP000824469"/>
    </source>
</evidence>
<comment type="caution">
    <text evidence="2">The sequence shown here is derived from an EMBL/GenBank/DDBJ whole genome shotgun (WGS) entry which is preliminary data.</text>
</comment>
<reference evidence="2 3" key="1">
    <citation type="journal article" date="2021" name="Nat. Plants">
        <title>The Taxus genome provides insights into paclitaxel biosynthesis.</title>
        <authorList>
            <person name="Xiong X."/>
            <person name="Gou J."/>
            <person name="Liao Q."/>
            <person name="Li Y."/>
            <person name="Zhou Q."/>
            <person name="Bi G."/>
            <person name="Li C."/>
            <person name="Du R."/>
            <person name="Wang X."/>
            <person name="Sun T."/>
            <person name="Guo L."/>
            <person name="Liang H."/>
            <person name="Lu P."/>
            <person name="Wu Y."/>
            <person name="Zhang Z."/>
            <person name="Ro D.K."/>
            <person name="Shang Y."/>
            <person name="Huang S."/>
            <person name="Yan J."/>
        </authorList>
    </citation>
    <scope>NUCLEOTIDE SEQUENCE [LARGE SCALE GENOMIC DNA]</scope>
    <source>
        <strain evidence="2">Ta-2019</strain>
    </source>
</reference>
<dbReference type="EMBL" id="JAHRHJ020000965">
    <property type="protein sequence ID" value="KAH9293586.1"/>
    <property type="molecule type" value="Genomic_DNA"/>
</dbReference>
<dbReference type="SUPFAM" id="SSF49723">
    <property type="entry name" value="Lipase/lipooxygenase domain (PLAT/LH2 domain)"/>
    <property type="match status" value="1"/>
</dbReference>
<dbReference type="PANTHER" id="PTHR31718">
    <property type="entry name" value="PLAT DOMAIN-CONTAINING PROTEIN"/>
    <property type="match status" value="1"/>
</dbReference>
<keyword evidence="1" id="KW-0732">Signal</keyword>
<dbReference type="AlphaFoldDB" id="A0AA38C2L0"/>
<evidence type="ECO:0000256" key="1">
    <source>
        <dbReference type="SAM" id="SignalP"/>
    </source>
</evidence>
<keyword evidence="3" id="KW-1185">Reference proteome</keyword>
<accession>A0AA38C2L0</accession>
<evidence type="ECO:0000313" key="2">
    <source>
        <dbReference type="EMBL" id="KAH9293586.1"/>
    </source>
</evidence>
<dbReference type="InterPro" id="IPR010417">
    <property type="entry name" value="Embryo-specific_ATS3"/>
</dbReference>
<name>A0AA38C2L0_TAXCH</name>
<feature type="signal peptide" evidence="1">
    <location>
        <begin position="1"/>
        <end position="21"/>
    </location>
</feature>
<dbReference type="InterPro" id="IPR036392">
    <property type="entry name" value="PLAT/LH2_dom_sf"/>
</dbReference>
<proteinExistence type="predicted"/>
<protein>
    <submittedName>
        <fullName evidence="2">Uncharacterized protein</fullName>
    </submittedName>
</protein>
<dbReference type="Proteomes" id="UP000824469">
    <property type="component" value="Unassembled WGS sequence"/>
</dbReference>
<dbReference type="Pfam" id="PF06232">
    <property type="entry name" value="ATS3"/>
    <property type="match status" value="1"/>
</dbReference>
<dbReference type="PANTHER" id="PTHR31718:SF31">
    <property type="entry name" value="OS01G0172800 PROTEIN"/>
    <property type="match status" value="1"/>
</dbReference>
<organism evidence="2 3">
    <name type="scientific">Taxus chinensis</name>
    <name type="common">Chinese yew</name>
    <name type="synonym">Taxus wallichiana var. chinensis</name>
    <dbReference type="NCBI Taxonomy" id="29808"/>
    <lineage>
        <taxon>Eukaryota</taxon>
        <taxon>Viridiplantae</taxon>
        <taxon>Streptophyta</taxon>
        <taxon>Embryophyta</taxon>
        <taxon>Tracheophyta</taxon>
        <taxon>Spermatophyta</taxon>
        <taxon>Pinopsida</taxon>
        <taxon>Pinidae</taxon>
        <taxon>Conifers II</taxon>
        <taxon>Cupressales</taxon>
        <taxon>Taxaceae</taxon>
        <taxon>Taxus</taxon>
    </lineage>
</organism>
<gene>
    <name evidence="2" type="ORF">KI387_041209</name>
</gene>
<dbReference type="OMA" id="MSPATEY"/>
<sequence length="187" mass="21077">MAHFQVFLLLLFMVVAPFSSSTPVATMEKVPICSYIVNVETSCVVEAGTADPISLRFGDSAGNHVLEKHLKTPIEGDNQNPFKWCSSAKFKIDGPCVNHSICYLYLKRTGSDEWRPARAVVHSATDNQPHGAVDTFYFRRFIPSNVWHGYDYCDKIVNRSKHENENSATATSTHAMKYTYNHMEDLP</sequence>
<feature type="chain" id="PRO_5041453233" evidence="1">
    <location>
        <begin position="22"/>
        <end position="187"/>
    </location>
</feature>